<dbReference type="EMBL" id="MK072138">
    <property type="protein sequence ID" value="AYV79266.1"/>
    <property type="molecule type" value="Genomic_DNA"/>
</dbReference>
<name>A0A3G4ZWJ5_9VIRU</name>
<reference evidence="1" key="1">
    <citation type="submission" date="2018-10" db="EMBL/GenBank/DDBJ databases">
        <title>Hidden diversity of soil giant viruses.</title>
        <authorList>
            <person name="Schulz F."/>
            <person name="Alteio L."/>
            <person name="Goudeau D."/>
            <person name="Ryan E.M."/>
            <person name="Malmstrom R.R."/>
            <person name="Blanchard J."/>
            <person name="Woyke T."/>
        </authorList>
    </citation>
    <scope>NUCLEOTIDE SEQUENCE</scope>
    <source>
        <strain evidence="1">FNV1</strain>
    </source>
</reference>
<accession>A0A3G4ZWJ5</accession>
<sequence>MQTDNEKRLDEICLTETYQLIKRYLDDGYKPNYKCFENLCKNAHRIRLVDRKYITAILDVFEAYDIIIDTELLNTACIANNNIMINYILKNGESESARLLDSLKGVQSRERIKVSLDCIRNYLINGAHDYNTNIFKQLVEGASGLTDDILTFIFGMTITIDQFLIAVLSSGVSIKTDHIKIACESQYVVDKRHIIYQMILSLDADYESLKFVCSIPVSVNMAHIFKTIINKKTDAKLDIHCWEAIAECNFISSYKTFRTANITPTSRIVKNIYKNCDISAIKYTIKYNILSDHYSVECLEWLCENSNDIVPLIEMCLDRHAPTSKCFEILLNQFIIGKWKYVLDRILLLLTKTNHATVLATAVNTTYMNTLIDTFDIYSDQRTCDALYNIVAAMIANGVKPTDETLKILNRSQHGPSTFKIMRREMLRMITLVL</sequence>
<protein>
    <submittedName>
        <fullName evidence="1">Uncharacterized protein</fullName>
    </submittedName>
</protein>
<gene>
    <name evidence="1" type="ORF">Faunusvirus7_14</name>
</gene>
<proteinExistence type="predicted"/>
<evidence type="ECO:0000313" key="1">
    <source>
        <dbReference type="EMBL" id="AYV79266.1"/>
    </source>
</evidence>
<organism evidence="1">
    <name type="scientific">Faunusvirus sp</name>
    <dbReference type="NCBI Taxonomy" id="2487766"/>
    <lineage>
        <taxon>Viruses</taxon>
        <taxon>Varidnaviria</taxon>
        <taxon>Bamfordvirae</taxon>
        <taxon>Nucleocytoviricota</taxon>
        <taxon>Megaviricetes</taxon>
        <taxon>Imitervirales</taxon>
        <taxon>Mimiviridae</taxon>
    </lineage>
</organism>